<protein>
    <submittedName>
        <fullName evidence="2">(northern house mosquito) hypothetical protein</fullName>
    </submittedName>
</protein>
<dbReference type="EMBL" id="HBUE01184900">
    <property type="protein sequence ID" value="CAG6522134.1"/>
    <property type="molecule type" value="Transcribed_RNA"/>
</dbReference>
<name>A0A8D8JL16_CULPI</name>
<evidence type="ECO:0000256" key="1">
    <source>
        <dbReference type="SAM" id="MobiDB-lite"/>
    </source>
</evidence>
<accession>A0A8D8JL16</accession>
<dbReference type="AlphaFoldDB" id="A0A8D8JL16"/>
<organism evidence="2">
    <name type="scientific">Culex pipiens</name>
    <name type="common">House mosquito</name>
    <dbReference type="NCBI Taxonomy" id="7175"/>
    <lineage>
        <taxon>Eukaryota</taxon>
        <taxon>Metazoa</taxon>
        <taxon>Ecdysozoa</taxon>
        <taxon>Arthropoda</taxon>
        <taxon>Hexapoda</taxon>
        <taxon>Insecta</taxon>
        <taxon>Pterygota</taxon>
        <taxon>Neoptera</taxon>
        <taxon>Endopterygota</taxon>
        <taxon>Diptera</taxon>
        <taxon>Nematocera</taxon>
        <taxon>Culicoidea</taxon>
        <taxon>Culicidae</taxon>
        <taxon>Culicinae</taxon>
        <taxon>Culicini</taxon>
        <taxon>Culex</taxon>
        <taxon>Culex</taxon>
    </lineage>
</organism>
<evidence type="ECO:0000313" key="2">
    <source>
        <dbReference type="EMBL" id="CAG6573748.1"/>
    </source>
</evidence>
<feature type="region of interest" description="Disordered" evidence="1">
    <location>
        <begin position="125"/>
        <end position="147"/>
    </location>
</feature>
<sequence length="147" mass="16533">MSTKDCIRSPEHFCFVCGQFISRRGKKYDISSNDRLRKAYEQFFGLKVVNLGEPWMPNNVCLSCEIALSKSVQNRSLGPKFYRPRIWSQPKEHPGDCFFCLAVIKRGIEENYLPNLPSSEAVKYRETNEDSTAGPSGAQGGNNADCG</sequence>
<dbReference type="EMBL" id="HBUE01040468">
    <property type="protein sequence ID" value="CAG6460461.1"/>
    <property type="molecule type" value="Transcribed_RNA"/>
</dbReference>
<proteinExistence type="predicted"/>
<reference evidence="2" key="1">
    <citation type="submission" date="2021-05" db="EMBL/GenBank/DDBJ databases">
        <authorList>
            <person name="Alioto T."/>
            <person name="Alioto T."/>
            <person name="Gomez Garrido J."/>
        </authorList>
    </citation>
    <scope>NUCLEOTIDE SEQUENCE</scope>
</reference>
<dbReference type="EMBL" id="HBUE01290589">
    <property type="protein sequence ID" value="CAG6573748.1"/>
    <property type="molecule type" value="Transcribed_RNA"/>
</dbReference>